<accession>A0A4P9WUR5</accession>
<dbReference type="Gene3D" id="3.40.50.1010">
    <property type="entry name" value="5'-nuclease"/>
    <property type="match status" value="1"/>
</dbReference>
<proteinExistence type="predicted"/>
<dbReference type="AlphaFoldDB" id="A0A4P9WUR5"/>
<evidence type="ECO:0000259" key="1">
    <source>
        <dbReference type="Pfam" id="PF01936"/>
    </source>
</evidence>
<dbReference type="Pfam" id="PF01936">
    <property type="entry name" value="NYN"/>
    <property type="match status" value="1"/>
</dbReference>
<reference evidence="3" key="1">
    <citation type="journal article" date="2018" name="Nat. Microbiol.">
        <title>Leveraging single-cell genomics to expand the fungal tree of life.</title>
        <authorList>
            <person name="Ahrendt S.R."/>
            <person name="Quandt C.A."/>
            <person name="Ciobanu D."/>
            <person name="Clum A."/>
            <person name="Salamov A."/>
            <person name="Andreopoulos B."/>
            <person name="Cheng J.F."/>
            <person name="Woyke T."/>
            <person name="Pelin A."/>
            <person name="Henrissat B."/>
            <person name="Reynolds N.K."/>
            <person name="Benny G.L."/>
            <person name="Smith M.E."/>
            <person name="James T.Y."/>
            <person name="Grigoriev I.V."/>
        </authorList>
    </citation>
    <scope>NUCLEOTIDE SEQUENCE [LARGE SCALE GENOMIC DNA]</scope>
    <source>
        <strain evidence="3">ATCC 52028</strain>
    </source>
</reference>
<organism evidence="2 3">
    <name type="scientific">Caulochytrium protostelioides</name>
    <dbReference type="NCBI Taxonomy" id="1555241"/>
    <lineage>
        <taxon>Eukaryota</taxon>
        <taxon>Fungi</taxon>
        <taxon>Fungi incertae sedis</taxon>
        <taxon>Chytridiomycota</taxon>
        <taxon>Chytridiomycota incertae sedis</taxon>
        <taxon>Chytridiomycetes</taxon>
        <taxon>Caulochytriales</taxon>
        <taxon>Caulochytriaceae</taxon>
        <taxon>Caulochytrium</taxon>
    </lineage>
</organism>
<protein>
    <recommendedName>
        <fullName evidence="1">NYN domain-containing protein</fullName>
    </recommendedName>
</protein>
<dbReference type="EMBL" id="ML010201">
    <property type="protein sequence ID" value="RKO96225.1"/>
    <property type="molecule type" value="Genomic_DNA"/>
</dbReference>
<dbReference type="Proteomes" id="UP000268535">
    <property type="component" value="Unassembled WGS sequence"/>
</dbReference>
<dbReference type="InterPro" id="IPR021139">
    <property type="entry name" value="NYN"/>
</dbReference>
<gene>
    <name evidence="2" type="ORF">CAUPRSCDRAFT_12081</name>
</gene>
<name>A0A4P9WUR5_9FUNG</name>
<dbReference type="GO" id="GO:0004540">
    <property type="term" value="F:RNA nuclease activity"/>
    <property type="evidence" value="ECO:0007669"/>
    <property type="project" value="InterPro"/>
</dbReference>
<feature type="domain" description="NYN" evidence="1">
    <location>
        <begin position="42"/>
        <end position="100"/>
    </location>
</feature>
<evidence type="ECO:0000313" key="2">
    <source>
        <dbReference type="EMBL" id="RKO96225.1"/>
    </source>
</evidence>
<evidence type="ECO:0000313" key="3">
    <source>
        <dbReference type="Proteomes" id="UP000268535"/>
    </source>
</evidence>
<sequence length="158" mass="17854">MSRPCVVEPVVIVDSGGYENALYNSRRGCAVCPDPWLWLFKHKDAADIQLIVEIFVWMERVKPPAVLVLVSSDGDFHQVLNIALTRGYTVVVVHNSALSEKLQVLPVVHVRSDVLRGRVTAKPRVSRDHISFFSNPIVGADNEFNIRFRHAFAEYLRS</sequence>